<comment type="caution">
    <text evidence="5">The sequence shown here is derived from an EMBL/GenBank/DDBJ whole genome shotgun (WGS) entry which is preliminary data.</text>
</comment>
<dbReference type="InterPro" id="IPR041628">
    <property type="entry name" value="ChlI/MoxR_AAA_lid"/>
</dbReference>
<dbReference type="Gene3D" id="3.40.50.300">
    <property type="entry name" value="P-loop containing nucleotide triphosphate hydrolases"/>
    <property type="match status" value="1"/>
</dbReference>
<proteinExistence type="inferred from homology"/>
<dbReference type="SUPFAM" id="SSF52540">
    <property type="entry name" value="P-loop containing nucleoside triphosphate hydrolases"/>
    <property type="match status" value="1"/>
</dbReference>
<evidence type="ECO:0000256" key="3">
    <source>
        <dbReference type="ARBA" id="ARBA00022840"/>
    </source>
</evidence>
<keyword evidence="2" id="KW-0547">Nucleotide-binding</keyword>
<accession>A0A0M0BLX6</accession>
<evidence type="ECO:0000313" key="6">
    <source>
        <dbReference type="Proteomes" id="UP000037210"/>
    </source>
</evidence>
<keyword evidence="3" id="KW-0067">ATP-binding</keyword>
<dbReference type="PANTHER" id="PTHR32039:SF9">
    <property type="entry name" value="MAGNESIUM-CHELATASE SUBUNIT CHLI-2, CHLOROPLASTIC"/>
    <property type="match status" value="1"/>
</dbReference>
<evidence type="ECO:0000313" key="5">
    <source>
        <dbReference type="EMBL" id="KON29355.1"/>
    </source>
</evidence>
<feature type="domain" description="AAA+ ATPase" evidence="4">
    <location>
        <begin position="35"/>
        <end position="214"/>
    </location>
</feature>
<name>A0A0M0BLX6_9ARCH</name>
<dbReference type="PATRIC" id="fig|1685127.3.peg.134"/>
<dbReference type="Pfam" id="PF17863">
    <property type="entry name" value="AAA_lid_2"/>
    <property type="match status" value="1"/>
</dbReference>
<reference evidence="5 6" key="1">
    <citation type="submission" date="2015-06" db="EMBL/GenBank/DDBJ databases">
        <title>New insights into the roles of widespread benthic archaea in carbon and nitrogen cycling.</title>
        <authorList>
            <person name="Lazar C.S."/>
            <person name="Baker B.J."/>
            <person name="Seitz K.W."/>
            <person name="Hyde A.S."/>
            <person name="Dick G.J."/>
            <person name="Hinrichs K.-U."/>
            <person name="Teske A.P."/>
        </authorList>
    </citation>
    <scope>NUCLEOTIDE SEQUENCE [LARGE SCALE GENOMIC DNA]</scope>
    <source>
        <strain evidence="5">DG-45</strain>
    </source>
</reference>
<evidence type="ECO:0000256" key="1">
    <source>
        <dbReference type="ARBA" id="ARBA00005799"/>
    </source>
</evidence>
<dbReference type="AlphaFoldDB" id="A0A0M0BLX6"/>
<dbReference type="Pfam" id="PF01078">
    <property type="entry name" value="Mg_chelatase"/>
    <property type="match status" value="1"/>
</dbReference>
<dbReference type="InterPro" id="IPR000523">
    <property type="entry name" value="Mg_chelatse_chII-like_cat_dom"/>
</dbReference>
<sequence length="358" mass="39669">MRAASVGLRTVFPFTAIVDQERLKLALLLNAVNPRIGGVLVRGPKGTGKSTAVRALVDLLPEVESVEGCPFRCNPSDPTNMCDVCRSRAAGGGGLPVARRKMEVVDLPIGATEDRVVGTLNIERAIREGVRALEPGILATANQNVLYVDEVNLLPDHLTDVILDAASSGWNTVEREGISVHHPSRFILVGTMNPEEGELRPQLLDRMALHTEISTIPDPKDPKLRIDVMRRNIEFEDDPADFRERFRGEQEELMERIIRAKELMPKVASPDHLYEIVAKMCISLNMDGHRPDIIIIKTARTLAALEGRELMEDRDILDCAYLALSHRTRNLGMDPPASEEQIQEAFKEALPIASDREA</sequence>
<dbReference type="GO" id="GO:0005524">
    <property type="term" value="F:ATP binding"/>
    <property type="evidence" value="ECO:0007669"/>
    <property type="project" value="UniProtKB-KW"/>
</dbReference>
<evidence type="ECO:0000256" key="2">
    <source>
        <dbReference type="ARBA" id="ARBA00022741"/>
    </source>
</evidence>
<dbReference type="PANTHER" id="PTHR32039">
    <property type="entry name" value="MAGNESIUM-CHELATASE SUBUNIT CHLI"/>
    <property type="match status" value="1"/>
</dbReference>
<comment type="similarity">
    <text evidence="1">Belongs to the Mg-chelatase subunits D/I family.</text>
</comment>
<dbReference type="SMART" id="SM00382">
    <property type="entry name" value="AAA"/>
    <property type="match status" value="1"/>
</dbReference>
<dbReference type="InterPro" id="IPR003593">
    <property type="entry name" value="AAA+_ATPase"/>
</dbReference>
<dbReference type="EMBL" id="LFWZ01000067">
    <property type="protein sequence ID" value="KON29355.1"/>
    <property type="molecule type" value="Genomic_DNA"/>
</dbReference>
<protein>
    <submittedName>
        <fullName evidence="5">Magnesium chelatase</fullName>
    </submittedName>
</protein>
<dbReference type="Proteomes" id="UP000037210">
    <property type="component" value="Unassembled WGS sequence"/>
</dbReference>
<organism evidence="5 6">
    <name type="scientific">miscellaneous Crenarchaeota group-15 archaeon DG-45</name>
    <dbReference type="NCBI Taxonomy" id="1685127"/>
    <lineage>
        <taxon>Archaea</taxon>
        <taxon>Candidatus Bathyarchaeota</taxon>
        <taxon>MCG-15</taxon>
    </lineage>
</organism>
<evidence type="ECO:0000259" key="4">
    <source>
        <dbReference type="SMART" id="SM00382"/>
    </source>
</evidence>
<dbReference type="InterPro" id="IPR027417">
    <property type="entry name" value="P-loop_NTPase"/>
</dbReference>
<dbReference type="Gene3D" id="1.10.8.80">
    <property type="entry name" value="Magnesium chelatase subunit I, C-Terminal domain"/>
    <property type="match status" value="1"/>
</dbReference>
<dbReference type="InterPro" id="IPR045006">
    <property type="entry name" value="CHLI-like"/>
</dbReference>
<gene>
    <name evidence="5" type="ORF">AC482_06725</name>
</gene>